<feature type="compositionally biased region" description="Polar residues" evidence="1">
    <location>
        <begin position="564"/>
        <end position="582"/>
    </location>
</feature>
<feature type="region of interest" description="Disordered" evidence="1">
    <location>
        <begin position="483"/>
        <end position="508"/>
    </location>
</feature>
<feature type="compositionally biased region" description="Polar residues" evidence="1">
    <location>
        <begin position="15"/>
        <end position="26"/>
    </location>
</feature>
<dbReference type="RefSeq" id="XP_005094503.1">
    <property type="nucleotide sequence ID" value="XM_005094446.3"/>
</dbReference>
<gene>
    <name evidence="3" type="primary">LOC101846802</name>
</gene>
<feature type="region of interest" description="Disordered" evidence="1">
    <location>
        <begin position="378"/>
        <end position="404"/>
    </location>
</feature>
<feature type="region of interest" description="Disordered" evidence="1">
    <location>
        <begin position="729"/>
        <end position="757"/>
    </location>
</feature>
<name>A0ABM0JIM4_APLCA</name>
<feature type="region of interest" description="Disordered" evidence="1">
    <location>
        <begin position="1"/>
        <end position="58"/>
    </location>
</feature>
<keyword evidence="2" id="KW-1185">Reference proteome</keyword>
<reference evidence="3" key="1">
    <citation type="submission" date="2025-08" db="UniProtKB">
        <authorList>
            <consortium name="RefSeq"/>
        </authorList>
    </citation>
    <scope>IDENTIFICATION</scope>
</reference>
<feature type="compositionally biased region" description="Low complexity" evidence="1">
    <location>
        <begin position="489"/>
        <end position="501"/>
    </location>
</feature>
<feature type="region of interest" description="Disordered" evidence="1">
    <location>
        <begin position="417"/>
        <end position="460"/>
    </location>
</feature>
<feature type="compositionally biased region" description="Basic and acidic residues" evidence="1">
    <location>
        <begin position="1"/>
        <end position="14"/>
    </location>
</feature>
<feature type="region of interest" description="Disordered" evidence="1">
    <location>
        <begin position="542"/>
        <end position="608"/>
    </location>
</feature>
<evidence type="ECO:0000256" key="1">
    <source>
        <dbReference type="SAM" id="MobiDB-lite"/>
    </source>
</evidence>
<feature type="compositionally biased region" description="Polar residues" evidence="1">
    <location>
        <begin position="729"/>
        <end position="740"/>
    </location>
</feature>
<organism evidence="2 3">
    <name type="scientific">Aplysia californica</name>
    <name type="common">California sea hare</name>
    <dbReference type="NCBI Taxonomy" id="6500"/>
    <lineage>
        <taxon>Eukaryota</taxon>
        <taxon>Metazoa</taxon>
        <taxon>Spiralia</taxon>
        <taxon>Lophotrochozoa</taxon>
        <taxon>Mollusca</taxon>
        <taxon>Gastropoda</taxon>
        <taxon>Heterobranchia</taxon>
        <taxon>Euthyneura</taxon>
        <taxon>Tectipleura</taxon>
        <taxon>Aplysiida</taxon>
        <taxon>Aplysioidea</taxon>
        <taxon>Aplysiidae</taxon>
        <taxon>Aplysia</taxon>
    </lineage>
</organism>
<feature type="compositionally biased region" description="Pro residues" evidence="1">
    <location>
        <begin position="447"/>
        <end position="456"/>
    </location>
</feature>
<dbReference type="Proteomes" id="UP000694888">
    <property type="component" value="Unplaced"/>
</dbReference>
<evidence type="ECO:0000313" key="2">
    <source>
        <dbReference type="Proteomes" id="UP000694888"/>
    </source>
</evidence>
<proteinExistence type="predicted"/>
<accession>A0ABM0JIM4</accession>
<protein>
    <submittedName>
        <fullName evidence="3">Uncharacterized protein LOC101846802</fullName>
    </submittedName>
</protein>
<feature type="region of interest" description="Disordered" evidence="1">
    <location>
        <begin position="770"/>
        <end position="795"/>
    </location>
</feature>
<dbReference type="GeneID" id="101846802"/>
<evidence type="ECO:0000313" key="3">
    <source>
        <dbReference type="RefSeq" id="XP_005094503.1"/>
    </source>
</evidence>
<feature type="compositionally biased region" description="Low complexity" evidence="1">
    <location>
        <begin position="592"/>
        <end position="606"/>
    </location>
</feature>
<sequence>MMEKVNLESKEKLNHQNPAMANSSLFSDPDCAVVENQEESDAKEAKDGEPEEPVDSESVKGIFGWETIDGTSIPYILRKGKKFVSVRIVERKLLSKYPNTFPDELGKKDPLISYFITEAEATLLNEINTAHCDYEYGRNPFTVKDLIVNLSEFGEFFKIVKKTFPADILAKISHESSEVVTSEVKPDLSEFCGWIQINNTVSPYILRMEAGAQMKMVPMHVIIYAAGLLSNSNVEGLSASVRECTMLNETCKAAGVSFTFGKNTKLLPLKEVLQRCEVQLFDLPFKNPLQYARYLDPRSGHPSSCLLRCQMSQPVPMVSSPPLPSTPVQSSVPHSKMEIMANAMASVVNPFMPGHHAMGLPSTQIGGVPRFVGPGHVPVRPGADSTMAHQKLHSPPDMPQPSEARALDMGMQNASRSFWSSMSQGPPPAHMGNGSRPSMTQKNLPLSPGPQSPLPYKPFSLPPSSLSAHVLMKSSAPSVQDFNHPIFHSSPSGSGLSSTMSNIRYPPPRIGLPQVPSLLASHSFGTNQFDSSLFQKQLADNNNSLSQPKSKRKSSQDSPLHAAESSNISTHSAHSNRSSGGQDRSVYDRRSSQSSWPATPSSSNNSVNRMNLSSRISACLVNGKSISCLQLNSGYRIGNFCLVEAVSKLYFPSVPLVEFVKVIQMVLQIQLYECTDEEEAAFVQYYNLPVKKLKCNKIVRVDDLEKYFPQLNYMFTKCVNDLSSESSTVVHHPGSHSSLGGPQKRPMNTPLGGPPMKQKLENVVQKLNHERQSYAADPASEASRPGRTSVIVIDD</sequence>